<protein>
    <submittedName>
        <fullName evidence="9">Linalool 8-monooxygenase</fullName>
    </submittedName>
</protein>
<dbReference type="GO" id="GO:0005506">
    <property type="term" value="F:iron ion binding"/>
    <property type="evidence" value="ECO:0007669"/>
    <property type="project" value="InterPro"/>
</dbReference>
<dbReference type="SUPFAM" id="SSF48264">
    <property type="entry name" value="Cytochrome P450"/>
    <property type="match status" value="1"/>
</dbReference>
<gene>
    <name evidence="9" type="ORF">GCM10017566_45470</name>
</gene>
<dbReference type="Pfam" id="PF00067">
    <property type="entry name" value="p450"/>
    <property type="match status" value="1"/>
</dbReference>
<evidence type="ECO:0000256" key="5">
    <source>
        <dbReference type="ARBA" id="ARBA00023002"/>
    </source>
</evidence>
<comment type="similarity">
    <text evidence="2">Belongs to the cytochrome P450 family.</text>
</comment>
<dbReference type="Gene3D" id="1.10.630.10">
    <property type="entry name" value="Cytochrome P450"/>
    <property type="match status" value="1"/>
</dbReference>
<name>A0A8H9J220_9PSEU</name>
<dbReference type="GO" id="GO:0020037">
    <property type="term" value="F:heme binding"/>
    <property type="evidence" value="ECO:0007669"/>
    <property type="project" value="InterPro"/>
</dbReference>
<dbReference type="InterPro" id="IPR001128">
    <property type="entry name" value="Cyt_P450"/>
</dbReference>
<comment type="function">
    <text evidence="8">Involved in the coupling of aromatic side chains of the heptapeptide of vancomycin.</text>
</comment>
<reference evidence="9" key="2">
    <citation type="submission" date="2020-09" db="EMBL/GenBank/DDBJ databases">
        <authorList>
            <person name="Sun Q."/>
            <person name="Zhou Y."/>
        </authorList>
    </citation>
    <scope>NUCLEOTIDE SEQUENCE</scope>
    <source>
        <strain evidence="9">CGMCC 4.7679</strain>
    </source>
</reference>
<keyword evidence="7 9" id="KW-0503">Monooxygenase</keyword>
<keyword evidence="5" id="KW-0560">Oxidoreductase</keyword>
<dbReference type="EMBL" id="BNAV01000006">
    <property type="protein sequence ID" value="GHF66572.1"/>
    <property type="molecule type" value="Genomic_DNA"/>
</dbReference>
<dbReference type="InterPro" id="IPR036396">
    <property type="entry name" value="Cyt_P450_sf"/>
</dbReference>
<evidence type="ECO:0000313" key="9">
    <source>
        <dbReference type="EMBL" id="GHF66572.1"/>
    </source>
</evidence>
<comment type="pathway">
    <text evidence="1">Antibiotic biosynthesis; vancomycin biosynthesis.</text>
</comment>
<keyword evidence="6" id="KW-0408">Iron</keyword>
<dbReference type="RefSeq" id="WP_145932820.1">
    <property type="nucleotide sequence ID" value="NZ_BNAV01000006.1"/>
</dbReference>
<evidence type="ECO:0000256" key="4">
    <source>
        <dbReference type="ARBA" id="ARBA00022723"/>
    </source>
</evidence>
<evidence type="ECO:0000313" key="10">
    <source>
        <dbReference type="Proteomes" id="UP000658656"/>
    </source>
</evidence>
<evidence type="ECO:0000256" key="7">
    <source>
        <dbReference type="ARBA" id="ARBA00023033"/>
    </source>
</evidence>
<evidence type="ECO:0000256" key="2">
    <source>
        <dbReference type="ARBA" id="ARBA00010617"/>
    </source>
</evidence>
<dbReference type="GO" id="GO:0008395">
    <property type="term" value="F:steroid hydroxylase activity"/>
    <property type="evidence" value="ECO:0007669"/>
    <property type="project" value="TreeGrafter"/>
</dbReference>
<dbReference type="FunFam" id="1.10.630.10:FF:000018">
    <property type="entry name" value="Cytochrome P450 monooxygenase"/>
    <property type="match status" value="1"/>
</dbReference>
<dbReference type="InterPro" id="IPR002397">
    <property type="entry name" value="Cyt_P450_B"/>
</dbReference>
<sequence>MTGAGIAAGTDLSDLAFWRRPVAERDAAFRRLRALAHPAGYREMPRPGGTENTFYALVRHSDVVEASRHPEVFSSAGEGATPRTPAGFAEYFGSMINMDDPRHARLRTVVSRAFTPKLVARLRSYISTTAERLVAELAAAGPCDFVAHVAAPMPLEVICELVGVPERHRPFVLERSNTALSGVDPDYVPDPGQAAGVLLGAVRDLHALAQDLAAHRRRQPGDDLISLLTGPGRDGDRLTAAEIGSFFILLLVAGNETTRHAISGGLVLLTNNPGQRVLLQRDFDQYGATAVEEVVRCASPVNYMARQLTRDHKLRGRTLRAGERVRLYYRSANRDEAVFFRPDEFDVARRPNPHVAFGGPGPHFCLGAHLARTEMTALFGKLLRTLPEVHATGTPERLVSSFINGIKRLPCAPR</sequence>
<dbReference type="GO" id="GO:0006707">
    <property type="term" value="P:cholesterol catabolic process"/>
    <property type="evidence" value="ECO:0007669"/>
    <property type="project" value="TreeGrafter"/>
</dbReference>
<keyword evidence="4" id="KW-0479">Metal-binding</keyword>
<evidence type="ECO:0000256" key="6">
    <source>
        <dbReference type="ARBA" id="ARBA00023004"/>
    </source>
</evidence>
<dbReference type="PRINTS" id="PR00359">
    <property type="entry name" value="BP450"/>
</dbReference>
<dbReference type="CDD" id="cd11033">
    <property type="entry name" value="CYP142-like"/>
    <property type="match status" value="1"/>
</dbReference>
<dbReference type="OrthoDB" id="5241086at2"/>
<comment type="caution">
    <text evidence="9">The sequence shown here is derived from an EMBL/GenBank/DDBJ whole genome shotgun (WGS) entry which is preliminary data.</text>
</comment>
<evidence type="ECO:0000256" key="1">
    <source>
        <dbReference type="ARBA" id="ARBA00004660"/>
    </source>
</evidence>
<dbReference type="Proteomes" id="UP000658656">
    <property type="component" value="Unassembled WGS sequence"/>
</dbReference>
<reference evidence="9" key="1">
    <citation type="journal article" date="2014" name="Int. J. Syst. Evol. Microbiol.">
        <title>Complete genome sequence of Corynebacterium casei LMG S-19264T (=DSM 44701T), isolated from a smear-ripened cheese.</title>
        <authorList>
            <consortium name="US DOE Joint Genome Institute (JGI-PGF)"/>
            <person name="Walter F."/>
            <person name="Albersmeier A."/>
            <person name="Kalinowski J."/>
            <person name="Ruckert C."/>
        </authorList>
    </citation>
    <scope>NUCLEOTIDE SEQUENCE</scope>
    <source>
        <strain evidence="9">CGMCC 4.7679</strain>
    </source>
</reference>
<evidence type="ECO:0000256" key="8">
    <source>
        <dbReference type="ARBA" id="ARBA00055433"/>
    </source>
</evidence>
<keyword evidence="10" id="KW-1185">Reference proteome</keyword>
<dbReference type="PANTHER" id="PTHR46696">
    <property type="entry name" value="P450, PUTATIVE (EUROFUNG)-RELATED"/>
    <property type="match status" value="1"/>
</dbReference>
<accession>A0A8H9J220</accession>
<dbReference type="GO" id="GO:0036199">
    <property type="term" value="F:cholest-4-en-3-one 26-monooxygenase activity"/>
    <property type="evidence" value="ECO:0007669"/>
    <property type="project" value="TreeGrafter"/>
</dbReference>
<dbReference type="AlphaFoldDB" id="A0A8H9J220"/>
<organism evidence="9 10">
    <name type="scientific">Amycolatopsis bartoniae</name>
    <dbReference type="NCBI Taxonomy" id="941986"/>
    <lineage>
        <taxon>Bacteria</taxon>
        <taxon>Bacillati</taxon>
        <taxon>Actinomycetota</taxon>
        <taxon>Actinomycetes</taxon>
        <taxon>Pseudonocardiales</taxon>
        <taxon>Pseudonocardiaceae</taxon>
        <taxon>Amycolatopsis</taxon>
    </lineage>
</organism>
<evidence type="ECO:0000256" key="3">
    <source>
        <dbReference type="ARBA" id="ARBA00022617"/>
    </source>
</evidence>
<dbReference type="PANTHER" id="PTHR46696:SF4">
    <property type="entry name" value="BIOTIN BIOSYNTHESIS CYTOCHROME P450"/>
    <property type="match status" value="1"/>
</dbReference>
<proteinExistence type="inferred from homology"/>
<keyword evidence="3" id="KW-0349">Heme</keyword>